<feature type="non-terminal residue" evidence="2">
    <location>
        <position position="1"/>
    </location>
</feature>
<sequence length="60" mass="6877">QHVFDIIKTNQIGKLIQNNSYAKQVLDIAIQTRAEHPEHTVTNDEQYLSCKEDGHQQVST</sequence>
<comment type="caution">
    <text evidence="2">The sequence shown here is derived from an EMBL/GenBank/DDBJ whole genome shotgun (WGS) entry which is preliminary data.</text>
</comment>
<proteinExistence type="predicted"/>
<protein>
    <submittedName>
        <fullName evidence="2">Uncharacterized protein</fullName>
    </submittedName>
</protein>
<evidence type="ECO:0000313" key="3">
    <source>
        <dbReference type="Proteomes" id="UP000663866"/>
    </source>
</evidence>
<feature type="region of interest" description="Disordered" evidence="1">
    <location>
        <begin position="37"/>
        <end position="60"/>
    </location>
</feature>
<dbReference type="EMBL" id="CAJOBG010094120">
    <property type="protein sequence ID" value="CAF4676237.1"/>
    <property type="molecule type" value="Genomic_DNA"/>
</dbReference>
<name>A0A821H7H6_9BILA</name>
<dbReference type="AlphaFoldDB" id="A0A821H7H6"/>
<feature type="non-terminal residue" evidence="2">
    <location>
        <position position="60"/>
    </location>
</feature>
<dbReference type="Proteomes" id="UP000663866">
    <property type="component" value="Unassembled WGS sequence"/>
</dbReference>
<feature type="compositionally biased region" description="Basic and acidic residues" evidence="1">
    <location>
        <begin position="50"/>
        <end position="60"/>
    </location>
</feature>
<accession>A0A821H7H6</accession>
<organism evidence="2 3">
    <name type="scientific">Rotaria magnacalcarata</name>
    <dbReference type="NCBI Taxonomy" id="392030"/>
    <lineage>
        <taxon>Eukaryota</taxon>
        <taxon>Metazoa</taxon>
        <taxon>Spiralia</taxon>
        <taxon>Gnathifera</taxon>
        <taxon>Rotifera</taxon>
        <taxon>Eurotatoria</taxon>
        <taxon>Bdelloidea</taxon>
        <taxon>Philodinida</taxon>
        <taxon>Philodinidae</taxon>
        <taxon>Rotaria</taxon>
    </lineage>
</organism>
<evidence type="ECO:0000256" key="1">
    <source>
        <dbReference type="SAM" id="MobiDB-lite"/>
    </source>
</evidence>
<gene>
    <name evidence="2" type="ORF">OVN521_LOCUS47570</name>
</gene>
<reference evidence="2" key="1">
    <citation type="submission" date="2021-02" db="EMBL/GenBank/DDBJ databases">
        <authorList>
            <person name="Nowell W R."/>
        </authorList>
    </citation>
    <scope>NUCLEOTIDE SEQUENCE</scope>
</reference>
<evidence type="ECO:0000313" key="2">
    <source>
        <dbReference type="EMBL" id="CAF4676237.1"/>
    </source>
</evidence>
<keyword evidence="3" id="KW-1185">Reference proteome</keyword>